<feature type="region of interest" description="Disordered" evidence="1">
    <location>
        <begin position="250"/>
        <end position="285"/>
    </location>
</feature>
<organism evidence="2 3">
    <name type="scientific">Verruconis gallopava</name>
    <dbReference type="NCBI Taxonomy" id="253628"/>
    <lineage>
        <taxon>Eukaryota</taxon>
        <taxon>Fungi</taxon>
        <taxon>Dikarya</taxon>
        <taxon>Ascomycota</taxon>
        <taxon>Pezizomycotina</taxon>
        <taxon>Dothideomycetes</taxon>
        <taxon>Pleosporomycetidae</taxon>
        <taxon>Venturiales</taxon>
        <taxon>Sympoventuriaceae</taxon>
        <taxon>Verruconis</taxon>
    </lineage>
</organism>
<dbReference type="EMBL" id="KN847559">
    <property type="protein sequence ID" value="KIW00845.1"/>
    <property type="molecule type" value="Genomic_DNA"/>
</dbReference>
<keyword evidence="3" id="KW-1185">Reference proteome</keyword>
<dbReference type="VEuPathDB" id="FungiDB:PV09_07605"/>
<dbReference type="InParanoid" id="A0A0D2A378"/>
<dbReference type="HOGENOM" id="CLU_042177_0_0_1"/>
<sequence>MARNMEDSWTAGQSLRPSPKRKRTDSTSLSAADSIFAPELPSSRMEHFVEELAPLGPPPAEPNLKPVYLESTTPLQIPLLEQEEVEPYVGADSPRSAVARKMEDLNLAVRSHARPMPILSFGDAKSKGGDKKKVKLDPEAVAHSDVGTDSSNLGDDSNPNLSGAHTSSHTAKRAKSPPLTPSRTTSAPFEETNVIWWSDAEITGHLGLDPDDDGYGINGIGFKPTPAMAAARSMKRRRQMDEWRIRELREERRRRAEGRRRGGSTDPGGGTGTRGVVKRTVRFAT</sequence>
<gene>
    <name evidence="2" type="ORF">PV09_07605</name>
</gene>
<reference evidence="2 3" key="1">
    <citation type="submission" date="2015-01" db="EMBL/GenBank/DDBJ databases">
        <title>The Genome Sequence of Ochroconis gallopava CBS43764.</title>
        <authorList>
            <consortium name="The Broad Institute Genomics Platform"/>
            <person name="Cuomo C."/>
            <person name="de Hoog S."/>
            <person name="Gorbushina A."/>
            <person name="Stielow B."/>
            <person name="Teixiera M."/>
            <person name="Abouelleil A."/>
            <person name="Chapman S.B."/>
            <person name="Priest M."/>
            <person name="Young S.K."/>
            <person name="Wortman J."/>
            <person name="Nusbaum C."/>
            <person name="Birren B."/>
        </authorList>
    </citation>
    <scope>NUCLEOTIDE SEQUENCE [LARGE SCALE GENOMIC DNA]</scope>
    <source>
        <strain evidence="2 3">CBS 43764</strain>
    </source>
</reference>
<feature type="region of interest" description="Disordered" evidence="1">
    <location>
        <begin position="112"/>
        <end position="189"/>
    </location>
</feature>
<accession>A0A0D2A378</accession>
<dbReference type="OrthoDB" id="5391950at2759"/>
<feature type="region of interest" description="Disordered" evidence="1">
    <location>
        <begin position="1"/>
        <end position="37"/>
    </location>
</feature>
<dbReference type="RefSeq" id="XP_016210714.1">
    <property type="nucleotide sequence ID" value="XM_016361388.1"/>
</dbReference>
<name>A0A0D2A378_9PEZI</name>
<evidence type="ECO:0000313" key="3">
    <source>
        <dbReference type="Proteomes" id="UP000053259"/>
    </source>
</evidence>
<evidence type="ECO:0000313" key="2">
    <source>
        <dbReference type="EMBL" id="KIW00845.1"/>
    </source>
</evidence>
<dbReference type="GeneID" id="27315578"/>
<evidence type="ECO:0000256" key="1">
    <source>
        <dbReference type="SAM" id="MobiDB-lite"/>
    </source>
</evidence>
<feature type="compositionally biased region" description="Polar residues" evidence="1">
    <location>
        <begin position="147"/>
        <end position="169"/>
    </location>
</feature>
<proteinExistence type="predicted"/>
<dbReference type="Proteomes" id="UP000053259">
    <property type="component" value="Unassembled WGS sequence"/>
</dbReference>
<feature type="compositionally biased region" description="Basic and acidic residues" evidence="1">
    <location>
        <begin position="124"/>
        <end position="142"/>
    </location>
</feature>
<protein>
    <submittedName>
        <fullName evidence="2">Uncharacterized protein</fullName>
    </submittedName>
</protein>
<dbReference type="AlphaFoldDB" id="A0A0D2A378"/>
<feature type="compositionally biased region" description="Basic residues" evidence="1">
    <location>
        <begin position="276"/>
        <end position="285"/>
    </location>
</feature>